<sequence length="144" mass="15527">MQRQSLGSPGAKLQMNGVAGGGDKEERRRSAPGAGAAAAAEEEEEQIKAEKLIRSSSRTERSIHLIPLLTVLCLLLLYLISHDPTPKELEKLGGDARLLFDNAESATEIGRNIGAGIGGVAAIRSHRGLKEARKLRHRKLGRLF</sequence>
<dbReference type="KEGG" id="egu:105037741"/>
<feature type="transmembrane region" description="Helical" evidence="2">
    <location>
        <begin position="63"/>
        <end position="81"/>
    </location>
</feature>
<keyword evidence="2" id="KW-0472">Membrane</keyword>
<evidence type="ECO:0000256" key="2">
    <source>
        <dbReference type="SAM" id="Phobius"/>
    </source>
</evidence>
<dbReference type="RefSeq" id="XP_010911673.1">
    <property type="nucleotide sequence ID" value="XM_010913371.3"/>
</dbReference>
<keyword evidence="2" id="KW-1133">Transmembrane helix</keyword>
<evidence type="ECO:0000256" key="1">
    <source>
        <dbReference type="SAM" id="MobiDB-lite"/>
    </source>
</evidence>
<protein>
    <submittedName>
        <fullName evidence="4">Uncharacterized protein LOC105037741</fullName>
    </submittedName>
</protein>
<proteinExistence type="predicted"/>
<accession>A0A6I9QQ85</accession>
<organism evidence="3 4">
    <name type="scientific">Elaeis guineensis var. tenera</name>
    <name type="common">Oil palm</name>
    <dbReference type="NCBI Taxonomy" id="51953"/>
    <lineage>
        <taxon>Eukaryota</taxon>
        <taxon>Viridiplantae</taxon>
        <taxon>Streptophyta</taxon>
        <taxon>Embryophyta</taxon>
        <taxon>Tracheophyta</taxon>
        <taxon>Spermatophyta</taxon>
        <taxon>Magnoliopsida</taxon>
        <taxon>Liliopsida</taxon>
        <taxon>Arecaceae</taxon>
        <taxon>Arecoideae</taxon>
        <taxon>Cocoseae</taxon>
        <taxon>Elaeidinae</taxon>
        <taxon>Elaeis</taxon>
    </lineage>
</organism>
<keyword evidence="2" id="KW-0812">Transmembrane</keyword>
<dbReference type="PANTHER" id="PTHR35297">
    <property type="entry name" value="PROTEIN, PUTATIVE-RELATED"/>
    <property type="match status" value="1"/>
</dbReference>
<gene>
    <name evidence="4" type="primary">LOC105037741</name>
</gene>
<dbReference type="PANTHER" id="PTHR35297:SF2">
    <property type="entry name" value="PROTEIN, PUTATIVE-RELATED"/>
    <property type="match status" value="1"/>
</dbReference>
<dbReference type="Proteomes" id="UP000504607">
    <property type="component" value="Unplaced"/>
</dbReference>
<keyword evidence="3" id="KW-1185">Reference proteome</keyword>
<evidence type="ECO:0000313" key="3">
    <source>
        <dbReference type="Proteomes" id="UP000504607"/>
    </source>
</evidence>
<evidence type="ECO:0000313" key="4">
    <source>
        <dbReference type="RefSeq" id="XP_010911673.1"/>
    </source>
</evidence>
<name>A0A6I9QQ85_ELAGV</name>
<feature type="region of interest" description="Disordered" evidence="1">
    <location>
        <begin position="1"/>
        <end position="45"/>
    </location>
</feature>
<dbReference type="GeneID" id="105037741"/>
<dbReference type="InParanoid" id="A0A6I9QQ85"/>
<reference evidence="4" key="1">
    <citation type="submission" date="2025-08" db="UniProtKB">
        <authorList>
            <consortium name="RefSeq"/>
        </authorList>
    </citation>
    <scope>IDENTIFICATION</scope>
</reference>
<dbReference type="AlphaFoldDB" id="A0A6I9QQ85"/>